<protein>
    <submittedName>
        <fullName evidence="6">TetR/AcrR family transcriptional regulator</fullName>
    </submittedName>
</protein>
<dbReference type="SUPFAM" id="SSF48498">
    <property type="entry name" value="Tetracyclin repressor-like, C-terminal domain"/>
    <property type="match status" value="1"/>
</dbReference>
<keyword evidence="2 4" id="KW-0238">DNA-binding</keyword>
<dbReference type="PANTHER" id="PTHR47506:SF3">
    <property type="entry name" value="HTH-TYPE TRANSCRIPTIONAL REGULATOR LMRA"/>
    <property type="match status" value="1"/>
</dbReference>
<keyword evidence="7" id="KW-1185">Reference proteome</keyword>
<evidence type="ECO:0000256" key="3">
    <source>
        <dbReference type="ARBA" id="ARBA00023163"/>
    </source>
</evidence>
<keyword evidence="3" id="KW-0804">Transcription</keyword>
<evidence type="ECO:0000256" key="1">
    <source>
        <dbReference type="ARBA" id="ARBA00023015"/>
    </source>
</evidence>
<evidence type="ECO:0000313" key="7">
    <source>
        <dbReference type="Proteomes" id="UP001500839"/>
    </source>
</evidence>
<dbReference type="PANTHER" id="PTHR47506">
    <property type="entry name" value="TRANSCRIPTIONAL REGULATORY PROTEIN"/>
    <property type="match status" value="1"/>
</dbReference>
<feature type="domain" description="HTH tetR-type" evidence="5">
    <location>
        <begin position="3"/>
        <end position="63"/>
    </location>
</feature>
<proteinExistence type="predicted"/>
<evidence type="ECO:0000256" key="4">
    <source>
        <dbReference type="PROSITE-ProRule" id="PRU00335"/>
    </source>
</evidence>
<keyword evidence="1" id="KW-0805">Transcription regulation</keyword>
<dbReference type="SUPFAM" id="SSF46689">
    <property type="entry name" value="Homeodomain-like"/>
    <property type="match status" value="1"/>
</dbReference>
<name>A0ABP9D642_9ACTN</name>
<dbReference type="RefSeq" id="WP_200172282.1">
    <property type="nucleotide sequence ID" value="NZ_BAABKQ010000001.1"/>
</dbReference>
<dbReference type="EMBL" id="BAABKQ010000001">
    <property type="protein sequence ID" value="GAA4823260.1"/>
    <property type="molecule type" value="Genomic_DNA"/>
</dbReference>
<dbReference type="InterPro" id="IPR001647">
    <property type="entry name" value="HTH_TetR"/>
</dbReference>
<dbReference type="InterPro" id="IPR009057">
    <property type="entry name" value="Homeodomain-like_sf"/>
</dbReference>
<gene>
    <name evidence="6" type="ORF">GCM10023353_34920</name>
</gene>
<evidence type="ECO:0000259" key="5">
    <source>
        <dbReference type="PROSITE" id="PS50977"/>
    </source>
</evidence>
<reference evidence="7" key="1">
    <citation type="journal article" date="2019" name="Int. J. Syst. Evol. Microbiol.">
        <title>The Global Catalogue of Microorganisms (GCM) 10K type strain sequencing project: providing services to taxonomists for standard genome sequencing and annotation.</title>
        <authorList>
            <consortium name="The Broad Institute Genomics Platform"/>
            <consortium name="The Broad Institute Genome Sequencing Center for Infectious Disease"/>
            <person name="Wu L."/>
            <person name="Ma J."/>
        </authorList>
    </citation>
    <scope>NUCLEOTIDE SEQUENCE [LARGE SCALE GENOMIC DNA]</scope>
    <source>
        <strain evidence="7">JCM 18542</strain>
    </source>
</reference>
<dbReference type="Proteomes" id="UP001500839">
    <property type="component" value="Unassembled WGS sequence"/>
</dbReference>
<comment type="caution">
    <text evidence="6">The sequence shown here is derived from an EMBL/GenBank/DDBJ whole genome shotgun (WGS) entry which is preliminary data.</text>
</comment>
<feature type="DNA-binding region" description="H-T-H motif" evidence="4">
    <location>
        <begin position="26"/>
        <end position="45"/>
    </location>
</feature>
<dbReference type="PROSITE" id="PS50977">
    <property type="entry name" value="HTH_TETR_2"/>
    <property type="match status" value="1"/>
</dbReference>
<dbReference type="Pfam" id="PF21993">
    <property type="entry name" value="TetR_C_13_2"/>
    <property type="match status" value="1"/>
</dbReference>
<dbReference type="InterPro" id="IPR054156">
    <property type="entry name" value="YxaF_TetR_C"/>
</dbReference>
<accession>A0ABP9D642</accession>
<dbReference type="Gene3D" id="1.10.357.10">
    <property type="entry name" value="Tetracycline Repressor, domain 2"/>
    <property type="match status" value="1"/>
</dbReference>
<dbReference type="InterPro" id="IPR036271">
    <property type="entry name" value="Tet_transcr_reg_TetR-rel_C_sf"/>
</dbReference>
<organism evidence="6 7">
    <name type="scientific">Tomitella cavernea</name>
    <dbReference type="NCBI Taxonomy" id="1387982"/>
    <lineage>
        <taxon>Bacteria</taxon>
        <taxon>Bacillati</taxon>
        <taxon>Actinomycetota</taxon>
        <taxon>Actinomycetes</taxon>
        <taxon>Mycobacteriales</taxon>
        <taxon>Tomitella</taxon>
    </lineage>
</organism>
<evidence type="ECO:0000256" key="2">
    <source>
        <dbReference type="ARBA" id="ARBA00023125"/>
    </source>
</evidence>
<sequence>MTESVRERLIGSAVELVQRHGVAGTSVADLLERSGVARRSIYLHFPGGKSELIAACITEAGTSIGSVIEELVTTQTPDESLSAFIGFWKQLLTGSDFSAGCPIAAAAYGGQEAPTAREQADEVFRRWQDLLTPRLIEHGVDESEASSLATTTIAAIEGAVMLCLAARDTAPLDRVHSQMKALLRAQTG</sequence>
<evidence type="ECO:0000313" key="6">
    <source>
        <dbReference type="EMBL" id="GAA4823260.1"/>
    </source>
</evidence>
<dbReference type="Pfam" id="PF00440">
    <property type="entry name" value="TetR_N"/>
    <property type="match status" value="1"/>
</dbReference>